<dbReference type="PANTHER" id="PTHR34311:SF6">
    <property type="entry name" value="NEMATODE SPECIFIC PEPTIDE FAMILY"/>
    <property type="match status" value="1"/>
</dbReference>
<feature type="chain" id="PRO_5009312954" evidence="1">
    <location>
        <begin position="18"/>
        <end position="218"/>
    </location>
</feature>
<protein>
    <submittedName>
        <fullName evidence="3">DUF19 domain-containing protein</fullName>
    </submittedName>
</protein>
<dbReference type="Proteomes" id="UP000095287">
    <property type="component" value="Unplaced"/>
</dbReference>
<dbReference type="AlphaFoldDB" id="A0A1I7Z400"/>
<keyword evidence="1" id="KW-0732">Signal</keyword>
<feature type="signal peptide" evidence="1">
    <location>
        <begin position="1"/>
        <end position="17"/>
    </location>
</feature>
<dbReference type="PANTHER" id="PTHR34311">
    <property type="entry name" value="PROTEIN CBG21698-RELATED"/>
    <property type="match status" value="1"/>
</dbReference>
<evidence type="ECO:0000313" key="3">
    <source>
        <dbReference type="WBParaSite" id="L893_g22380.t1"/>
    </source>
</evidence>
<evidence type="ECO:0000256" key="1">
    <source>
        <dbReference type="SAM" id="SignalP"/>
    </source>
</evidence>
<dbReference type="WBParaSite" id="L893_g22380.t1">
    <property type="protein sequence ID" value="L893_g22380.t1"/>
    <property type="gene ID" value="L893_g22380"/>
</dbReference>
<organism evidence="2 3">
    <name type="scientific">Steinernema glaseri</name>
    <dbReference type="NCBI Taxonomy" id="37863"/>
    <lineage>
        <taxon>Eukaryota</taxon>
        <taxon>Metazoa</taxon>
        <taxon>Ecdysozoa</taxon>
        <taxon>Nematoda</taxon>
        <taxon>Chromadorea</taxon>
        <taxon>Rhabditida</taxon>
        <taxon>Tylenchina</taxon>
        <taxon>Panagrolaimomorpha</taxon>
        <taxon>Strongyloidoidea</taxon>
        <taxon>Steinernematidae</taxon>
        <taxon>Steinernema</taxon>
    </lineage>
</organism>
<evidence type="ECO:0000313" key="2">
    <source>
        <dbReference type="Proteomes" id="UP000095287"/>
    </source>
</evidence>
<sequence>MAMSLLFVLAFVASVAAQQPCSQELQNAQNSFNDALKISANLNWFTVDQLRNAVEQKFADNGPFGLREVCGAFRTYRVSFSDISRCARVVELLRDANGYATGVTRQQAYDYFSFMSQLDYTCGGGYEIFTNQDSCMTQQFVNQTAALKQCRDTFYQKWSIDPKDTCGYAFDAMVCYQSAFAACGDAAGFFGCEYERVGIQVHFPQCTDNFCIVNHKFE</sequence>
<proteinExistence type="predicted"/>
<accession>A0A1I7Z400</accession>
<name>A0A1I7Z400_9BILA</name>
<keyword evidence="2" id="KW-1185">Reference proteome</keyword>
<reference evidence="3" key="1">
    <citation type="submission" date="2016-11" db="UniProtKB">
        <authorList>
            <consortium name="WormBaseParasite"/>
        </authorList>
    </citation>
    <scope>IDENTIFICATION</scope>
</reference>